<dbReference type="RefSeq" id="WP_284362599.1">
    <property type="nucleotide sequence ID" value="NZ_BSNI01000002.1"/>
</dbReference>
<dbReference type="PROSITE" id="PS01304">
    <property type="entry name" value="UBIH"/>
    <property type="match status" value="1"/>
</dbReference>
<dbReference type="Proteomes" id="UP001161405">
    <property type="component" value="Unassembled WGS sequence"/>
</dbReference>
<accession>A0ABQ5UNG1</accession>
<evidence type="ECO:0000313" key="10">
    <source>
        <dbReference type="Proteomes" id="UP001161405"/>
    </source>
</evidence>
<dbReference type="InterPro" id="IPR018168">
    <property type="entry name" value="Ubi_Hdrlase_CS"/>
</dbReference>
<dbReference type="Pfam" id="PF01494">
    <property type="entry name" value="FAD_binding_3"/>
    <property type="match status" value="1"/>
</dbReference>
<dbReference type="InterPro" id="IPR036188">
    <property type="entry name" value="FAD/NAD-bd_sf"/>
</dbReference>
<reference evidence="9" key="1">
    <citation type="journal article" date="2014" name="Int. J. Syst. Evol. Microbiol.">
        <title>Complete genome of a new Firmicutes species belonging to the dominant human colonic microbiota ('Ruminococcus bicirculans') reveals two chromosomes and a selective capacity to utilize plant glucans.</title>
        <authorList>
            <consortium name="NISC Comparative Sequencing Program"/>
            <person name="Wegmann U."/>
            <person name="Louis P."/>
            <person name="Goesmann A."/>
            <person name="Henrissat B."/>
            <person name="Duncan S.H."/>
            <person name="Flint H.J."/>
        </authorList>
    </citation>
    <scope>NUCLEOTIDE SEQUENCE</scope>
    <source>
        <strain evidence="9">NBRC 107169</strain>
    </source>
</reference>
<dbReference type="InterPro" id="IPR010971">
    <property type="entry name" value="UbiH/COQ6"/>
</dbReference>
<evidence type="ECO:0000256" key="2">
    <source>
        <dbReference type="ARBA" id="ARBA00004749"/>
    </source>
</evidence>
<evidence type="ECO:0000256" key="4">
    <source>
        <dbReference type="ARBA" id="ARBA00022630"/>
    </source>
</evidence>
<reference evidence="9" key="2">
    <citation type="submission" date="2023-01" db="EMBL/GenBank/DDBJ databases">
        <title>Draft genome sequence of Maritalea porphyrae strain NBRC 107169.</title>
        <authorList>
            <person name="Sun Q."/>
            <person name="Mori K."/>
        </authorList>
    </citation>
    <scope>NUCLEOTIDE SEQUENCE</scope>
    <source>
        <strain evidence="9">NBRC 107169</strain>
    </source>
</reference>
<evidence type="ECO:0000256" key="1">
    <source>
        <dbReference type="ARBA" id="ARBA00001974"/>
    </source>
</evidence>
<dbReference type="NCBIfam" id="TIGR01988">
    <property type="entry name" value="Ubi-OHases"/>
    <property type="match status" value="1"/>
</dbReference>
<keyword evidence="7" id="KW-0503">Monooxygenase</keyword>
<organism evidence="9 10">
    <name type="scientific">Maritalea porphyrae</name>
    <dbReference type="NCBI Taxonomy" id="880732"/>
    <lineage>
        <taxon>Bacteria</taxon>
        <taxon>Pseudomonadati</taxon>
        <taxon>Pseudomonadota</taxon>
        <taxon>Alphaproteobacteria</taxon>
        <taxon>Hyphomicrobiales</taxon>
        <taxon>Devosiaceae</taxon>
        <taxon>Maritalea</taxon>
    </lineage>
</organism>
<comment type="pathway">
    <text evidence="2">Cofactor biosynthesis; ubiquinone biosynthesis.</text>
</comment>
<protein>
    <submittedName>
        <fullName evidence="9">2-octaprenyl-6-methoxyphenyl hydroxylase</fullName>
    </submittedName>
</protein>
<evidence type="ECO:0000256" key="6">
    <source>
        <dbReference type="ARBA" id="ARBA00023002"/>
    </source>
</evidence>
<dbReference type="InterPro" id="IPR051205">
    <property type="entry name" value="UbiH/COQ6_monooxygenase"/>
</dbReference>
<evidence type="ECO:0000313" key="9">
    <source>
        <dbReference type="EMBL" id="GLQ16830.1"/>
    </source>
</evidence>
<dbReference type="PANTHER" id="PTHR43876">
    <property type="entry name" value="UBIQUINONE BIOSYNTHESIS MONOOXYGENASE COQ6, MITOCHONDRIAL"/>
    <property type="match status" value="1"/>
</dbReference>
<feature type="domain" description="FAD-binding" evidence="8">
    <location>
        <begin position="7"/>
        <end position="342"/>
    </location>
</feature>
<keyword evidence="4" id="KW-0285">Flavoprotein</keyword>
<comment type="similarity">
    <text evidence="3">Belongs to the UbiH/COQ6 family.</text>
</comment>
<dbReference type="SUPFAM" id="SSF51905">
    <property type="entry name" value="FAD/NAD(P)-binding domain"/>
    <property type="match status" value="1"/>
</dbReference>
<evidence type="ECO:0000256" key="3">
    <source>
        <dbReference type="ARBA" id="ARBA00005349"/>
    </source>
</evidence>
<name>A0ABQ5UNG1_9HYPH</name>
<sequence>MAKTAKFDVMIVGAGPVGLTMALALKRFSPEMRVAINDVRPLVVPKDERSSALALGVTSVFEALGVWDQMTSEAEPIKGMKITDSDDADIFRPLFLKFEGDVKPGKPFAHMVPNRVTLKALIDAVEESGVEIFAPNPATDFEFEASHVDVTLEDGTQIETSLVIAADGARSALRERMKIGTVGHDYKQSGIVTTFAHELDHHQIAYEHFLPAGPFATLPLPNKRSSLVWTECSQDVQQYLDMDLDAVAREIEKRMGSSFGKVTVEAPLQAFPLKLQIAKSFFANRVALIGDAAHVVHPIAGQGMNLGIKDVAALAEVLILAMRHGEDIGHEAVLERYEKWRRVDIGLMAVATDGLNKLFSNNLPPLRVLRDFGLGVVDRLPILKNAFIGHAAAAQSNGPRLLSGRPI</sequence>
<evidence type="ECO:0000256" key="7">
    <source>
        <dbReference type="ARBA" id="ARBA00023033"/>
    </source>
</evidence>
<dbReference type="PRINTS" id="PR00420">
    <property type="entry name" value="RNGMNOXGNASE"/>
</dbReference>
<proteinExistence type="inferred from homology"/>
<dbReference type="EMBL" id="BSNI01000002">
    <property type="protein sequence ID" value="GLQ16830.1"/>
    <property type="molecule type" value="Genomic_DNA"/>
</dbReference>
<dbReference type="InterPro" id="IPR002938">
    <property type="entry name" value="FAD-bd"/>
</dbReference>
<comment type="caution">
    <text evidence="9">The sequence shown here is derived from an EMBL/GenBank/DDBJ whole genome shotgun (WGS) entry which is preliminary data.</text>
</comment>
<comment type="cofactor">
    <cofactor evidence="1">
        <name>FAD</name>
        <dbReference type="ChEBI" id="CHEBI:57692"/>
    </cofactor>
</comment>
<keyword evidence="6" id="KW-0560">Oxidoreductase</keyword>
<keyword evidence="5" id="KW-0274">FAD</keyword>
<dbReference type="PANTHER" id="PTHR43876:SF7">
    <property type="entry name" value="UBIQUINONE BIOSYNTHESIS MONOOXYGENASE COQ6, MITOCHONDRIAL"/>
    <property type="match status" value="1"/>
</dbReference>
<evidence type="ECO:0000256" key="5">
    <source>
        <dbReference type="ARBA" id="ARBA00022827"/>
    </source>
</evidence>
<evidence type="ECO:0000259" key="8">
    <source>
        <dbReference type="Pfam" id="PF01494"/>
    </source>
</evidence>
<dbReference type="Gene3D" id="3.50.50.60">
    <property type="entry name" value="FAD/NAD(P)-binding domain"/>
    <property type="match status" value="2"/>
</dbReference>
<gene>
    <name evidence="9" type="ORF">GCM10007879_10790</name>
</gene>
<keyword evidence="10" id="KW-1185">Reference proteome</keyword>